<keyword evidence="1" id="KW-0812">Transmembrane</keyword>
<dbReference type="Gene3D" id="3.40.30.10">
    <property type="entry name" value="Glutaredoxin"/>
    <property type="match status" value="1"/>
</dbReference>
<dbReference type="GO" id="GO:0016209">
    <property type="term" value="F:antioxidant activity"/>
    <property type="evidence" value="ECO:0007669"/>
    <property type="project" value="InterPro"/>
</dbReference>
<dbReference type="InterPro" id="IPR050553">
    <property type="entry name" value="Thioredoxin_ResA/DsbE_sf"/>
</dbReference>
<evidence type="ECO:0000313" key="3">
    <source>
        <dbReference type="EMBL" id="MYC93733.1"/>
    </source>
</evidence>
<feature type="domain" description="Thioredoxin" evidence="2">
    <location>
        <begin position="56"/>
        <end position="194"/>
    </location>
</feature>
<dbReference type="PANTHER" id="PTHR42852">
    <property type="entry name" value="THIOL:DISULFIDE INTERCHANGE PROTEIN DSBE"/>
    <property type="match status" value="1"/>
</dbReference>
<dbReference type="InterPro" id="IPR036249">
    <property type="entry name" value="Thioredoxin-like_sf"/>
</dbReference>
<organism evidence="3">
    <name type="scientific">Caldilineaceae bacterium SB0661_bin_32</name>
    <dbReference type="NCBI Taxonomy" id="2605255"/>
    <lineage>
        <taxon>Bacteria</taxon>
        <taxon>Bacillati</taxon>
        <taxon>Chloroflexota</taxon>
        <taxon>Caldilineae</taxon>
        <taxon>Caldilineales</taxon>
        <taxon>Caldilineaceae</taxon>
    </lineage>
</organism>
<evidence type="ECO:0000259" key="2">
    <source>
        <dbReference type="PROSITE" id="PS51352"/>
    </source>
</evidence>
<dbReference type="PROSITE" id="PS51352">
    <property type="entry name" value="THIOREDOXIN_2"/>
    <property type="match status" value="1"/>
</dbReference>
<name>A0A6B1D2T8_9CHLR</name>
<accession>A0A6B1D2T8</accession>
<feature type="transmembrane region" description="Helical" evidence="1">
    <location>
        <begin position="21"/>
        <end position="38"/>
    </location>
</feature>
<protein>
    <submittedName>
        <fullName evidence="3">TlpA family protein disulfide reductase</fullName>
    </submittedName>
</protein>
<dbReference type="GO" id="GO:0016491">
    <property type="term" value="F:oxidoreductase activity"/>
    <property type="evidence" value="ECO:0007669"/>
    <property type="project" value="InterPro"/>
</dbReference>
<keyword evidence="1" id="KW-1133">Transmembrane helix</keyword>
<sequence length="208" mass="23912">MIEEMGYAKNRLSFLFRENTFLYIIIFGFGILLSVQVFQNRIVLQGYSSSLAVQESAIGKQLPSLTLQTLRGNSVGLNESQQDYTLLIFLHTECDFCKLDLPLWQTLYERGEKNNIRVLGVTAETDRDKILDYVEENKVSFPVLLDLDSKLFAASTVDYTPTKILLSRDREIVQVWRGWTTQSSHENSLGALRMIFNVHPQEVPQRQD</sequence>
<comment type="caution">
    <text evidence="3">The sequence shown here is derived from an EMBL/GenBank/DDBJ whole genome shotgun (WGS) entry which is preliminary data.</text>
</comment>
<reference evidence="3" key="1">
    <citation type="submission" date="2019-09" db="EMBL/GenBank/DDBJ databases">
        <title>Characterisation of the sponge microbiome using genome-centric metagenomics.</title>
        <authorList>
            <person name="Engelberts J.P."/>
            <person name="Robbins S.J."/>
            <person name="De Goeij J.M."/>
            <person name="Aranda M."/>
            <person name="Bell S.C."/>
            <person name="Webster N.S."/>
        </authorList>
    </citation>
    <scope>NUCLEOTIDE SEQUENCE</scope>
    <source>
        <strain evidence="3">SB0661_bin_32</strain>
    </source>
</reference>
<proteinExistence type="predicted"/>
<dbReference type="PANTHER" id="PTHR42852:SF13">
    <property type="entry name" value="PROTEIN DIPZ"/>
    <property type="match status" value="1"/>
</dbReference>
<dbReference type="CDD" id="cd02966">
    <property type="entry name" value="TlpA_like_family"/>
    <property type="match status" value="1"/>
</dbReference>
<dbReference type="SUPFAM" id="SSF52833">
    <property type="entry name" value="Thioredoxin-like"/>
    <property type="match status" value="1"/>
</dbReference>
<dbReference type="InterPro" id="IPR000866">
    <property type="entry name" value="AhpC/TSA"/>
</dbReference>
<keyword evidence="1" id="KW-0472">Membrane</keyword>
<evidence type="ECO:0000256" key="1">
    <source>
        <dbReference type="SAM" id="Phobius"/>
    </source>
</evidence>
<gene>
    <name evidence="3" type="ORF">F4X14_02075</name>
</gene>
<dbReference type="AlphaFoldDB" id="A0A6B1D2T8"/>
<dbReference type="EMBL" id="VXMH01000014">
    <property type="protein sequence ID" value="MYC93733.1"/>
    <property type="molecule type" value="Genomic_DNA"/>
</dbReference>
<dbReference type="Pfam" id="PF00578">
    <property type="entry name" value="AhpC-TSA"/>
    <property type="match status" value="1"/>
</dbReference>
<dbReference type="InterPro" id="IPR013766">
    <property type="entry name" value="Thioredoxin_domain"/>
</dbReference>